<accession>A0A0C2MPQ1</accession>
<gene>
    <name evidence="1" type="ORF">RF11_05045</name>
</gene>
<reference evidence="1 2" key="1">
    <citation type="journal article" date="2014" name="Genome Biol. Evol.">
        <title>The genome of the myxosporean Thelohanellus kitauei shows adaptations to nutrient acquisition within its fish host.</title>
        <authorList>
            <person name="Yang Y."/>
            <person name="Xiong J."/>
            <person name="Zhou Z."/>
            <person name="Huo F."/>
            <person name="Miao W."/>
            <person name="Ran C."/>
            <person name="Liu Y."/>
            <person name="Zhang J."/>
            <person name="Feng J."/>
            <person name="Wang M."/>
            <person name="Wang M."/>
            <person name="Wang L."/>
            <person name="Yao B."/>
        </authorList>
    </citation>
    <scope>NUCLEOTIDE SEQUENCE [LARGE SCALE GENOMIC DNA]</scope>
    <source>
        <strain evidence="1">Wuqing</strain>
    </source>
</reference>
<protein>
    <submittedName>
        <fullName evidence="1">Uncharacterized protein</fullName>
    </submittedName>
</protein>
<evidence type="ECO:0000313" key="2">
    <source>
        <dbReference type="Proteomes" id="UP000031668"/>
    </source>
</evidence>
<dbReference type="EMBL" id="JWZT01004655">
    <property type="protein sequence ID" value="KII63601.1"/>
    <property type="molecule type" value="Genomic_DNA"/>
</dbReference>
<keyword evidence="2" id="KW-1185">Reference proteome</keyword>
<sequence>MVLISFVVHCSLNNSNASLPKPPTLATVRSGVKAITMNPEPAGCQYQSGVADGVSGERENEFVPCQHANEWELRTSRRGFRGSLLDISDNLLQEVVCDFIAHLDKVNLRVRIQPIEFLELIHWGNSVAVCDSAVSGTPAESWFSSRSSSRGYTAADDLYLKGSKHQCWNPSASEESSRVPKYAEGKRAINIRSDACADCSHSKLCPGALTMSLLPGDWFPLDTEKLVLG</sequence>
<proteinExistence type="predicted"/>
<organism evidence="1 2">
    <name type="scientific">Thelohanellus kitauei</name>
    <name type="common">Myxosporean</name>
    <dbReference type="NCBI Taxonomy" id="669202"/>
    <lineage>
        <taxon>Eukaryota</taxon>
        <taxon>Metazoa</taxon>
        <taxon>Cnidaria</taxon>
        <taxon>Myxozoa</taxon>
        <taxon>Myxosporea</taxon>
        <taxon>Bivalvulida</taxon>
        <taxon>Platysporina</taxon>
        <taxon>Myxobolidae</taxon>
        <taxon>Thelohanellus</taxon>
    </lineage>
</organism>
<dbReference type="Proteomes" id="UP000031668">
    <property type="component" value="Unassembled WGS sequence"/>
</dbReference>
<evidence type="ECO:0000313" key="1">
    <source>
        <dbReference type="EMBL" id="KII63601.1"/>
    </source>
</evidence>
<comment type="caution">
    <text evidence="1">The sequence shown here is derived from an EMBL/GenBank/DDBJ whole genome shotgun (WGS) entry which is preliminary data.</text>
</comment>
<dbReference type="AlphaFoldDB" id="A0A0C2MPQ1"/>
<name>A0A0C2MPQ1_THEKT</name>